<comment type="subcellular location">
    <subcellularLocation>
        <location evidence="1">Cell membrane</location>
        <topology evidence="1">Multi-pass membrane protein</topology>
    </subcellularLocation>
</comment>
<accession>A0A837IKN7</accession>
<dbReference type="PANTHER" id="PTHR33908:SF3">
    <property type="entry name" value="UNDECAPRENYL PHOSPHATE-ALPHA-4-AMINO-4-DEOXY-L-ARABINOSE ARABINOSYL TRANSFERASE"/>
    <property type="match status" value="1"/>
</dbReference>
<feature type="transmembrane region" description="Helical" evidence="8">
    <location>
        <begin position="297"/>
        <end position="316"/>
    </location>
</feature>
<keyword evidence="6 8" id="KW-1133">Transmembrane helix</keyword>
<evidence type="ECO:0000256" key="7">
    <source>
        <dbReference type="ARBA" id="ARBA00023136"/>
    </source>
</evidence>
<evidence type="ECO:0000256" key="8">
    <source>
        <dbReference type="SAM" id="Phobius"/>
    </source>
</evidence>
<feature type="transmembrane region" description="Helical" evidence="8">
    <location>
        <begin position="200"/>
        <end position="218"/>
    </location>
</feature>
<protein>
    <recommendedName>
        <fullName evidence="9">Glycosyltransferase RgtA/B/C/D-like domain-containing protein</fullName>
    </recommendedName>
</protein>
<dbReference type="GO" id="GO:0016763">
    <property type="term" value="F:pentosyltransferase activity"/>
    <property type="evidence" value="ECO:0007669"/>
    <property type="project" value="TreeGrafter"/>
</dbReference>
<keyword evidence="7 8" id="KW-0472">Membrane</keyword>
<dbReference type="AlphaFoldDB" id="A0A837IKN7"/>
<evidence type="ECO:0000256" key="1">
    <source>
        <dbReference type="ARBA" id="ARBA00004651"/>
    </source>
</evidence>
<dbReference type="GO" id="GO:0005886">
    <property type="term" value="C:plasma membrane"/>
    <property type="evidence" value="ECO:0007669"/>
    <property type="project" value="UniProtKB-SubCell"/>
</dbReference>
<dbReference type="PANTHER" id="PTHR33908">
    <property type="entry name" value="MANNOSYLTRANSFERASE YKCB-RELATED"/>
    <property type="match status" value="1"/>
</dbReference>
<sequence>MIEAFLAIIIAAGAFFRLQSLTSLPIALFGDEIDVGYQAWSLITTGRDYMGHLLPTYIQSLSEWRAPLLMYITAPFVGIFGPTDLAVRLPVALLGSASIYLIYLLGLTIFKNKRTALLSALLLAFTPWHIHFSRAAFEVVPLIFLVMLGTHLFLKEKYFAGLIPFVLTFYTYSTAMVFTPLFVLSLLFVFKPRLNLKTNWIRLILPLIIFFPVIYNVFFGQAGGRFNLVSIFSDSKIIETVILQRTDPWVGKSIVETLFHNKYLAISSAFMNNYLTAFSPQFLFIKGDPQFRHSVSMVGELLTILLPLFLAGLFFMLKNITEKNNRLLLLWLLLSPIPSCLTVDGGTHATRLFLMLPPLILISSLGGTYLLSFFSSKLIKSTIFIFLIILAVSFAGYFHRYSAHYRYESASLWEYGFKNIFTELKPLLPQYDKVYINNTHQPSLLMFLFYTRYSPKEFQKNFVTDVVDTYQARSFHGFQFADKYYFGESPNLDELKVLLTNNDLYLAVQGREGIGDWDWSKNPLENTKVLATQKNIFGQPLFYILTGTKPYNSK</sequence>
<name>A0A837IKN7_9BACT</name>
<evidence type="ECO:0000256" key="6">
    <source>
        <dbReference type="ARBA" id="ARBA00022989"/>
    </source>
</evidence>
<dbReference type="InterPro" id="IPR050297">
    <property type="entry name" value="LipidA_mod_glycosyltrf_83"/>
</dbReference>
<dbReference type="InterPro" id="IPR038731">
    <property type="entry name" value="RgtA/B/C-like"/>
</dbReference>
<evidence type="ECO:0000259" key="9">
    <source>
        <dbReference type="Pfam" id="PF13231"/>
    </source>
</evidence>
<evidence type="ECO:0000256" key="3">
    <source>
        <dbReference type="ARBA" id="ARBA00022676"/>
    </source>
</evidence>
<evidence type="ECO:0000313" key="10">
    <source>
        <dbReference type="EMBL" id="KKU00233.1"/>
    </source>
</evidence>
<keyword evidence="3" id="KW-0328">Glycosyltransferase</keyword>
<proteinExistence type="predicted"/>
<dbReference type="Proteomes" id="UP000034078">
    <property type="component" value="Unassembled WGS sequence"/>
</dbReference>
<keyword evidence="4" id="KW-0808">Transferase</keyword>
<feature type="transmembrane region" description="Helical" evidence="8">
    <location>
        <begin position="352"/>
        <end position="372"/>
    </location>
</feature>
<feature type="transmembrane region" description="Helical" evidence="8">
    <location>
        <begin position="91"/>
        <end position="110"/>
    </location>
</feature>
<dbReference type="GO" id="GO:0009103">
    <property type="term" value="P:lipopolysaccharide biosynthetic process"/>
    <property type="evidence" value="ECO:0007669"/>
    <property type="project" value="UniProtKB-ARBA"/>
</dbReference>
<evidence type="ECO:0000256" key="2">
    <source>
        <dbReference type="ARBA" id="ARBA00022475"/>
    </source>
</evidence>
<evidence type="ECO:0000313" key="11">
    <source>
        <dbReference type="Proteomes" id="UP000034078"/>
    </source>
</evidence>
<evidence type="ECO:0000256" key="4">
    <source>
        <dbReference type="ARBA" id="ARBA00022679"/>
    </source>
</evidence>
<dbReference type="EMBL" id="LCKO01000006">
    <property type="protein sequence ID" value="KKU00233.1"/>
    <property type="molecule type" value="Genomic_DNA"/>
</dbReference>
<dbReference type="Pfam" id="PF13231">
    <property type="entry name" value="PMT_2"/>
    <property type="match status" value="1"/>
</dbReference>
<evidence type="ECO:0000256" key="5">
    <source>
        <dbReference type="ARBA" id="ARBA00022692"/>
    </source>
</evidence>
<feature type="transmembrane region" description="Helical" evidence="8">
    <location>
        <begin position="131"/>
        <end position="153"/>
    </location>
</feature>
<feature type="domain" description="Glycosyltransferase RgtA/B/C/D-like" evidence="9">
    <location>
        <begin position="65"/>
        <end position="215"/>
    </location>
</feature>
<feature type="transmembrane region" description="Helical" evidence="8">
    <location>
        <begin position="378"/>
        <end position="398"/>
    </location>
</feature>
<comment type="caution">
    <text evidence="10">The sequence shown here is derived from an EMBL/GenBank/DDBJ whole genome shotgun (WGS) entry which is preliminary data.</text>
</comment>
<organism evidence="10 11">
    <name type="scientific">Candidatus Collierbacteria bacterium GW2011_GWB2_45_17</name>
    <dbReference type="NCBI Taxonomy" id="1618388"/>
    <lineage>
        <taxon>Bacteria</taxon>
        <taxon>Candidatus Collieribacteriota</taxon>
    </lineage>
</organism>
<gene>
    <name evidence="10" type="ORF">UX01_C0006G0027</name>
</gene>
<dbReference type="GO" id="GO:0010041">
    <property type="term" value="P:response to iron(III) ion"/>
    <property type="evidence" value="ECO:0007669"/>
    <property type="project" value="TreeGrafter"/>
</dbReference>
<feature type="transmembrane region" description="Helical" evidence="8">
    <location>
        <begin position="263"/>
        <end position="285"/>
    </location>
</feature>
<keyword evidence="5 8" id="KW-0812">Transmembrane</keyword>
<keyword evidence="2" id="KW-1003">Cell membrane</keyword>
<reference evidence="10 11" key="1">
    <citation type="journal article" date="2015" name="Nature">
        <title>rRNA introns, odd ribosomes, and small enigmatic genomes across a large radiation of phyla.</title>
        <authorList>
            <person name="Brown C.T."/>
            <person name="Hug L.A."/>
            <person name="Thomas B.C."/>
            <person name="Sharon I."/>
            <person name="Castelle C.J."/>
            <person name="Singh A."/>
            <person name="Wilkins M.J."/>
            <person name="Williams K.H."/>
            <person name="Banfield J.F."/>
        </authorList>
    </citation>
    <scope>NUCLEOTIDE SEQUENCE [LARGE SCALE GENOMIC DNA]</scope>
</reference>
<feature type="transmembrane region" description="Helical" evidence="8">
    <location>
        <begin position="159"/>
        <end position="188"/>
    </location>
</feature>